<accession>A0ABQ8VQM2</accession>
<gene>
    <name evidence="2" type="ORF">C8R41DRAFT_864501</name>
</gene>
<evidence type="ECO:0000256" key="1">
    <source>
        <dbReference type="SAM" id="MobiDB-lite"/>
    </source>
</evidence>
<protein>
    <submittedName>
        <fullName evidence="2">Uncharacterized protein</fullName>
    </submittedName>
</protein>
<evidence type="ECO:0000313" key="3">
    <source>
        <dbReference type="Proteomes" id="UP001150217"/>
    </source>
</evidence>
<reference evidence="2" key="1">
    <citation type="submission" date="2022-08" db="EMBL/GenBank/DDBJ databases">
        <title>A Global Phylogenomic Analysis of the Shiitake Genus Lentinula.</title>
        <authorList>
            <consortium name="DOE Joint Genome Institute"/>
            <person name="Sierra-Patev S."/>
            <person name="Min B."/>
            <person name="Naranjo-Ortiz M."/>
            <person name="Looney B."/>
            <person name="Konkel Z."/>
            <person name="Slot J.C."/>
            <person name="Sakamoto Y."/>
            <person name="Steenwyk J.L."/>
            <person name="Rokas A."/>
            <person name="Carro J."/>
            <person name="Camarero S."/>
            <person name="Ferreira P."/>
            <person name="Molpeceres G."/>
            <person name="Ruiz-Duenas F.J."/>
            <person name="Serrano A."/>
            <person name="Henrissat B."/>
            <person name="Drula E."/>
            <person name="Hughes K.W."/>
            <person name="Mata J.L."/>
            <person name="Ishikawa N.K."/>
            <person name="Vargas-Isla R."/>
            <person name="Ushijima S."/>
            <person name="Smith C.A."/>
            <person name="Ahrendt S."/>
            <person name="Andreopoulos W."/>
            <person name="He G."/>
            <person name="Labutti K."/>
            <person name="Lipzen A."/>
            <person name="Ng V."/>
            <person name="Riley R."/>
            <person name="Sandor L."/>
            <person name="Barry K."/>
            <person name="Martinez A.T."/>
            <person name="Xiao Y."/>
            <person name="Gibbons J.G."/>
            <person name="Terashima K."/>
            <person name="Grigoriev I.V."/>
            <person name="Hibbett D.S."/>
        </authorList>
    </citation>
    <scope>NUCLEOTIDE SEQUENCE</scope>
    <source>
        <strain evidence="2">RHP3577 ss4</strain>
    </source>
</reference>
<keyword evidence="3" id="KW-1185">Reference proteome</keyword>
<feature type="region of interest" description="Disordered" evidence="1">
    <location>
        <begin position="1"/>
        <end position="23"/>
    </location>
</feature>
<evidence type="ECO:0000313" key="2">
    <source>
        <dbReference type="EMBL" id="KAJ4498601.1"/>
    </source>
</evidence>
<organism evidence="2 3">
    <name type="scientific">Lentinula lateritia</name>
    <dbReference type="NCBI Taxonomy" id="40482"/>
    <lineage>
        <taxon>Eukaryota</taxon>
        <taxon>Fungi</taxon>
        <taxon>Dikarya</taxon>
        <taxon>Basidiomycota</taxon>
        <taxon>Agaricomycotina</taxon>
        <taxon>Agaricomycetes</taxon>
        <taxon>Agaricomycetidae</taxon>
        <taxon>Agaricales</taxon>
        <taxon>Marasmiineae</taxon>
        <taxon>Omphalotaceae</taxon>
        <taxon>Lentinula</taxon>
    </lineage>
</organism>
<feature type="region of interest" description="Disordered" evidence="1">
    <location>
        <begin position="198"/>
        <end position="218"/>
    </location>
</feature>
<comment type="caution">
    <text evidence="2">The sequence shown here is derived from an EMBL/GenBank/DDBJ whole genome shotgun (WGS) entry which is preliminary data.</text>
</comment>
<name>A0ABQ8VQM2_9AGAR</name>
<dbReference type="Proteomes" id="UP001150217">
    <property type="component" value="Unassembled WGS sequence"/>
</dbReference>
<dbReference type="EMBL" id="JANVFT010000014">
    <property type="protein sequence ID" value="KAJ4498601.1"/>
    <property type="molecule type" value="Genomic_DNA"/>
</dbReference>
<proteinExistence type="predicted"/>
<sequence length="267" mass="30825">MLDAMAPEPEVENNGPTVEEDEPELLRMSARELNFLDNGKIIMTPQAEIDFLARSFFLHTWYNQKEISGGSLMKYETYWHGWSIKRDDDIIYYAGPWDLAPGNTDALLRQTAQVQWAQHCKQRLEIIPSALRNFKGPPIKIPPPRFLNNLGWAKRAIYKKTAASKINPKLKKGKAKMALSEIIDAANKASQVVQEKSLVQMPAQPKRKSNAPANGEQKSKCIRDRMIMNIWLNGMMAYREPRNRYMNIRLIRARCILVIIRVHFLKY</sequence>